<dbReference type="AlphaFoldDB" id="A0A1Y4LXX8"/>
<evidence type="ECO:0000256" key="4">
    <source>
        <dbReference type="ARBA" id="ARBA00022801"/>
    </source>
</evidence>
<evidence type="ECO:0000256" key="2">
    <source>
        <dbReference type="ARBA" id="ARBA00022670"/>
    </source>
</evidence>
<organism evidence="9 10">
    <name type="scientific">Faecalitalea cylindroides</name>
    <dbReference type="NCBI Taxonomy" id="39483"/>
    <lineage>
        <taxon>Bacteria</taxon>
        <taxon>Bacillati</taxon>
        <taxon>Bacillota</taxon>
        <taxon>Erysipelotrichia</taxon>
        <taxon>Erysipelotrichales</taxon>
        <taxon>Erysipelotrichaceae</taxon>
        <taxon>Faecalitalea</taxon>
    </lineage>
</organism>
<gene>
    <name evidence="9" type="ORF">B5F14_02170</name>
</gene>
<keyword evidence="3" id="KW-0227">DNA damage</keyword>
<evidence type="ECO:0000256" key="7">
    <source>
        <dbReference type="ARBA" id="ARBA00023239"/>
    </source>
</evidence>
<sequence>MNKVIIMCSQMKLNEKDILYLKNNFNIHFDIPFQTIKPSEFALVLYKEKEIRSKLLRFGWNEKHLIINARQETLLDKKLFKHAKRCLIPVSTFYEWNPTKNKVSFYSDHILYLAGLINNKNEFLIITTNANDSVKKVHNRMPLIIEESDIENWFDDHLFKDLLHKIAGSLMHDQKLEQLSLF</sequence>
<dbReference type="GO" id="GO:0106300">
    <property type="term" value="P:protein-DNA covalent cross-linking repair"/>
    <property type="evidence" value="ECO:0007669"/>
    <property type="project" value="InterPro"/>
</dbReference>
<dbReference type="GO" id="GO:0008233">
    <property type="term" value="F:peptidase activity"/>
    <property type="evidence" value="ECO:0007669"/>
    <property type="project" value="UniProtKB-KW"/>
</dbReference>
<accession>A0A1Y4LXX8</accession>
<proteinExistence type="inferred from homology"/>
<dbReference type="EMBL" id="NFKM01000003">
    <property type="protein sequence ID" value="OUP61417.1"/>
    <property type="molecule type" value="Genomic_DNA"/>
</dbReference>
<keyword evidence="4 8" id="KW-0378">Hydrolase</keyword>
<reference evidence="10" key="1">
    <citation type="submission" date="2017-04" db="EMBL/GenBank/DDBJ databases">
        <title>Function of individual gut microbiota members based on whole genome sequencing of pure cultures obtained from chicken caecum.</title>
        <authorList>
            <person name="Medvecky M."/>
            <person name="Cejkova D."/>
            <person name="Polansky O."/>
            <person name="Karasova D."/>
            <person name="Kubasova T."/>
            <person name="Cizek A."/>
            <person name="Rychlik I."/>
        </authorList>
    </citation>
    <scope>NUCLEOTIDE SEQUENCE [LARGE SCALE GENOMIC DNA]</scope>
    <source>
        <strain evidence="10">An178</strain>
    </source>
</reference>
<dbReference type="InterPro" id="IPR003738">
    <property type="entry name" value="SRAP"/>
</dbReference>
<comment type="caution">
    <text evidence="9">The sequence shown here is derived from an EMBL/GenBank/DDBJ whole genome shotgun (WGS) entry which is preliminary data.</text>
</comment>
<keyword evidence="7" id="KW-0456">Lyase</keyword>
<dbReference type="EC" id="3.4.-.-" evidence="8"/>
<keyword evidence="5" id="KW-0190">Covalent protein-DNA linkage</keyword>
<evidence type="ECO:0000313" key="10">
    <source>
        <dbReference type="Proteomes" id="UP000195447"/>
    </source>
</evidence>
<evidence type="ECO:0000256" key="8">
    <source>
        <dbReference type="RuleBase" id="RU364100"/>
    </source>
</evidence>
<protein>
    <recommendedName>
        <fullName evidence="8">Abasic site processing protein</fullName>
        <ecNumber evidence="8">3.4.-.-</ecNumber>
    </recommendedName>
</protein>
<evidence type="ECO:0000256" key="5">
    <source>
        <dbReference type="ARBA" id="ARBA00023124"/>
    </source>
</evidence>
<dbReference type="PANTHER" id="PTHR13604:SF0">
    <property type="entry name" value="ABASIC SITE PROCESSING PROTEIN HMCES"/>
    <property type="match status" value="1"/>
</dbReference>
<dbReference type="Proteomes" id="UP000195447">
    <property type="component" value="Unassembled WGS sequence"/>
</dbReference>
<dbReference type="InterPro" id="IPR036590">
    <property type="entry name" value="SRAP-like"/>
</dbReference>
<evidence type="ECO:0000256" key="1">
    <source>
        <dbReference type="ARBA" id="ARBA00008136"/>
    </source>
</evidence>
<keyword evidence="6" id="KW-0238">DNA-binding</keyword>
<dbReference type="Gene3D" id="3.90.1680.10">
    <property type="entry name" value="SOS response associated peptidase-like"/>
    <property type="match status" value="1"/>
</dbReference>
<keyword evidence="10" id="KW-1185">Reference proteome</keyword>
<dbReference type="GO" id="GO:0003697">
    <property type="term" value="F:single-stranded DNA binding"/>
    <property type="evidence" value="ECO:0007669"/>
    <property type="project" value="InterPro"/>
</dbReference>
<dbReference type="SUPFAM" id="SSF143081">
    <property type="entry name" value="BB1717-like"/>
    <property type="match status" value="1"/>
</dbReference>
<dbReference type="GO" id="GO:0016829">
    <property type="term" value="F:lyase activity"/>
    <property type="evidence" value="ECO:0007669"/>
    <property type="project" value="UniProtKB-KW"/>
</dbReference>
<dbReference type="PANTHER" id="PTHR13604">
    <property type="entry name" value="DC12-RELATED"/>
    <property type="match status" value="1"/>
</dbReference>
<keyword evidence="2 8" id="KW-0645">Protease</keyword>
<evidence type="ECO:0000256" key="6">
    <source>
        <dbReference type="ARBA" id="ARBA00023125"/>
    </source>
</evidence>
<evidence type="ECO:0000313" key="9">
    <source>
        <dbReference type="EMBL" id="OUP61417.1"/>
    </source>
</evidence>
<name>A0A1Y4LXX8_9FIRM</name>
<dbReference type="GO" id="GO:0006508">
    <property type="term" value="P:proteolysis"/>
    <property type="evidence" value="ECO:0007669"/>
    <property type="project" value="UniProtKB-KW"/>
</dbReference>
<evidence type="ECO:0000256" key="3">
    <source>
        <dbReference type="ARBA" id="ARBA00022763"/>
    </source>
</evidence>
<comment type="similarity">
    <text evidence="1 8">Belongs to the SOS response-associated peptidase family.</text>
</comment>
<dbReference type="Pfam" id="PF02586">
    <property type="entry name" value="SRAP"/>
    <property type="match status" value="1"/>
</dbReference>